<dbReference type="SMART" id="SM00345">
    <property type="entry name" value="HTH_GNTR"/>
    <property type="match status" value="1"/>
</dbReference>
<dbReference type="Pfam" id="PF00392">
    <property type="entry name" value="GntR"/>
    <property type="match status" value="1"/>
</dbReference>
<dbReference type="EMBL" id="CP035631">
    <property type="protein sequence ID" value="WFF42804.1"/>
    <property type="molecule type" value="Genomic_DNA"/>
</dbReference>
<evidence type="ECO:0000259" key="5">
    <source>
        <dbReference type="PROSITE" id="PS50949"/>
    </source>
</evidence>
<dbReference type="PROSITE" id="PS50949">
    <property type="entry name" value="HTH_GNTR"/>
    <property type="match status" value="1"/>
</dbReference>
<dbReference type="SUPFAM" id="SSF46785">
    <property type="entry name" value="Winged helix' DNA-binding domain"/>
    <property type="match status" value="1"/>
</dbReference>
<dbReference type="PANTHER" id="PTHR43537:SF20">
    <property type="entry name" value="HTH-TYPE TRANSCRIPTIONAL REPRESSOR GLAR"/>
    <property type="match status" value="1"/>
</dbReference>
<evidence type="ECO:0000313" key="7">
    <source>
        <dbReference type="Proteomes" id="UP001321526"/>
    </source>
</evidence>
<sequence length="242" mass="26530">MPPDTPSHPVNIEPSSAAPPTQSAEAAYAALKRDLVRGRYAPAEKLLMNELKARYAIGVGPLREALTRLVGERLVTSVSQRGYRVAPMSLAELEALYDARAELEGLLTRLAIERGDDAWEAAILAAAHRLARVSDLHSGDDMLDLWDARHQALHAAIVDGCGCPPLLQARTALFDQAQRYRHLWLHQTVFSAEALAAKRVEHAALVERVLARDAEGAARALRDHLLTPVAIIQQRLAERGWA</sequence>
<organism evidence="6 7">
    <name type="scientific">Salinicola endophyticus</name>
    <dbReference type="NCBI Taxonomy" id="1949083"/>
    <lineage>
        <taxon>Bacteria</taxon>
        <taxon>Pseudomonadati</taxon>
        <taxon>Pseudomonadota</taxon>
        <taxon>Gammaproteobacteria</taxon>
        <taxon>Oceanospirillales</taxon>
        <taxon>Halomonadaceae</taxon>
        <taxon>Salinicola</taxon>
    </lineage>
</organism>
<keyword evidence="7" id="KW-1185">Reference proteome</keyword>
<evidence type="ECO:0000256" key="4">
    <source>
        <dbReference type="SAM" id="MobiDB-lite"/>
    </source>
</evidence>
<evidence type="ECO:0000313" key="6">
    <source>
        <dbReference type="EMBL" id="WFF42804.1"/>
    </source>
</evidence>
<dbReference type="GO" id="GO:0003677">
    <property type="term" value="F:DNA binding"/>
    <property type="evidence" value="ECO:0007669"/>
    <property type="project" value="UniProtKB-KW"/>
</dbReference>
<dbReference type="Pfam" id="PF07729">
    <property type="entry name" value="FCD"/>
    <property type="match status" value="1"/>
</dbReference>
<keyword evidence="1" id="KW-0805">Transcription regulation</keyword>
<dbReference type="InterPro" id="IPR036388">
    <property type="entry name" value="WH-like_DNA-bd_sf"/>
</dbReference>
<dbReference type="PANTHER" id="PTHR43537">
    <property type="entry name" value="TRANSCRIPTIONAL REGULATOR, GNTR FAMILY"/>
    <property type="match status" value="1"/>
</dbReference>
<dbReference type="SUPFAM" id="SSF48008">
    <property type="entry name" value="GntR ligand-binding domain-like"/>
    <property type="match status" value="1"/>
</dbReference>
<evidence type="ECO:0000256" key="3">
    <source>
        <dbReference type="ARBA" id="ARBA00023163"/>
    </source>
</evidence>
<feature type="region of interest" description="Disordered" evidence="4">
    <location>
        <begin position="1"/>
        <end position="21"/>
    </location>
</feature>
<protein>
    <submittedName>
        <fullName evidence="6">DNA-binding transcriptional regulator CsiR</fullName>
    </submittedName>
</protein>
<name>A0ABY8FSG2_9GAMM</name>
<keyword evidence="2 6" id="KW-0238">DNA-binding</keyword>
<reference evidence="6 7" key="1">
    <citation type="submission" date="2019-01" db="EMBL/GenBank/DDBJ databases">
        <title>Genome sequence of Salinicola endophyticus REST5.</title>
        <authorList>
            <person name="Nascimento F.X."/>
        </authorList>
    </citation>
    <scope>NUCLEOTIDE SEQUENCE [LARGE SCALE GENOMIC DNA]</scope>
    <source>
        <strain evidence="6 7">REST5</strain>
    </source>
</reference>
<dbReference type="InterPro" id="IPR011711">
    <property type="entry name" value="GntR_C"/>
</dbReference>
<evidence type="ECO:0000256" key="2">
    <source>
        <dbReference type="ARBA" id="ARBA00023125"/>
    </source>
</evidence>
<dbReference type="SMART" id="SM00895">
    <property type="entry name" value="FCD"/>
    <property type="match status" value="1"/>
</dbReference>
<dbReference type="InterPro" id="IPR008920">
    <property type="entry name" value="TF_FadR/GntR_C"/>
</dbReference>
<feature type="domain" description="HTH gntR-type" evidence="5">
    <location>
        <begin position="21"/>
        <end position="88"/>
    </location>
</feature>
<keyword evidence="3" id="KW-0804">Transcription</keyword>
<dbReference type="Proteomes" id="UP001321526">
    <property type="component" value="Chromosome"/>
</dbReference>
<dbReference type="InterPro" id="IPR000524">
    <property type="entry name" value="Tscrpt_reg_HTH_GntR"/>
</dbReference>
<dbReference type="InterPro" id="IPR036390">
    <property type="entry name" value="WH_DNA-bd_sf"/>
</dbReference>
<proteinExistence type="predicted"/>
<dbReference type="Gene3D" id="1.20.120.530">
    <property type="entry name" value="GntR ligand-binding domain-like"/>
    <property type="match status" value="1"/>
</dbReference>
<dbReference type="Gene3D" id="1.10.10.10">
    <property type="entry name" value="Winged helix-like DNA-binding domain superfamily/Winged helix DNA-binding domain"/>
    <property type="match status" value="1"/>
</dbReference>
<dbReference type="NCBIfam" id="NF008576">
    <property type="entry name" value="PRK11534.1"/>
    <property type="match status" value="1"/>
</dbReference>
<evidence type="ECO:0000256" key="1">
    <source>
        <dbReference type="ARBA" id="ARBA00023015"/>
    </source>
</evidence>
<accession>A0ABY8FSG2</accession>
<gene>
    <name evidence="6" type="primary">csiR</name>
    <name evidence="6" type="ORF">EVC62_15600</name>
</gene>